<evidence type="ECO:0000256" key="2">
    <source>
        <dbReference type="ARBA" id="ARBA00022448"/>
    </source>
</evidence>
<keyword evidence="3" id="KW-1003">Cell membrane</keyword>
<dbReference type="InterPro" id="IPR035906">
    <property type="entry name" value="MetI-like_sf"/>
</dbReference>
<evidence type="ECO:0000256" key="1">
    <source>
        <dbReference type="ARBA" id="ARBA00004651"/>
    </source>
</evidence>
<dbReference type="CDD" id="cd06261">
    <property type="entry name" value="TM_PBP2"/>
    <property type="match status" value="1"/>
</dbReference>
<dbReference type="Gene3D" id="1.10.3720.10">
    <property type="entry name" value="MetI-like"/>
    <property type="match status" value="1"/>
</dbReference>
<feature type="transmembrane region" description="Helical" evidence="7">
    <location>
        <begin position="12"/>
        <end position="37"/>
    </location>
</feature>
<feature type="transmembrane region" description="Helical" evidence="7">
    <location>
        <begin position="149"/>
        <end position="172"/>
    </location>
</feature>
<feature type="transmembrane region" description="Helical" evidence="7">
    <location>
        <begin position="112"/>
        <end position="137"/>
    </location>
</feature>
<feature type="domain" description="ABC transmembrane type-1" evidence="8">
    <location>
        <begin position="75"/>
        <end position="267"/>
    </location>
</feature>
<dbReference type="InterPro" id="IPR050809">
    <property type="entry name" value="UgpAE/MalFG_permease"/>
</dbReference>
<evidence type="ECO:0000256" key="5">
    <source>
        <dbReference type="ARBA" id="ARBA00022989"/>
    </source>
</evidence>
<comment type="subcellular location">
    <subcellularLocation>
        <location evidence="1">Cell membrane</location>
        <topology evidence="1">Multi-pass membrane protein</topology>
    </subcellularLocation>
</comment>
<dbReference type="SUPFAM" id="SSF161098">
    <property type="entry name" value="MetI-like"/>
    <property type="match status" value="1"/>
</dbReference>
<organism evidence="9">
    <name type="scientific">marine sediment metagenome</name>
    <dbReference type="NCBI Taxonomy" id="412755"/>
    <lineage>
        <taxon>unclassified sequences</taxon>
        <taxon>metagenomes</taxon>
        <taxon>ecological metagenomes</taxon>
    </lineage>
</organism>
<protein>
    <recommendedName>
        <fullName evidence="8">ABC transmembrane type-1 domain-containing protein</fullName>
    </recommendedName>
</protein>
<dbReference type="InterPro" id="IPR000515">
    <property type="entry name" value="MetI-like"/>
</dbReference>
<evidence type="ECO:0000256" key="6">
    <source>
        <dbReference type="ARBA" id="ARBA00023136"/>
    </source>
</evidence>
<reference evidence="9" key="1">
    <citation type="journal article" date="2014" name="Front. Microbiol.">
        <title>High frequency of phylogenetically diverse reductive dehalogenase-homologous genes in deep subseafloor sedimentary metagenomes.</title>
        <authorList>
            <person name="Kawai M."/>
            <person name="Futagami T."/>
            <person name="Toyoda A."/>
            <person name="Takaki Y."/>
            <person name="Nishi S."/>
            <person name="Hori S."/>
            <person name="Arai W."/>
            <person name="Tsubouchi T."/>
            <person name="Morono Y."/>
            <person name="Uchiyama I."/>
            <person name="Ito T."/>
            <person name="Fujiyama A."/>
            <person name="Inagaki F."/>
            <person name="Takami H."/>
        </authorList>
    </citation>
    <scope>NUCLEOTIDE SEQUENCE</scope>
    <source>
        <strain evidence="9">Expedition CK06-06</strain>
    </source>
</reference>
<name>X1BME1_9ZZZZ</name>
<dbReference type="GO" id="GO:0055085">
    <property type="term" value="P:transmembrane transport"/>
    <property type="evidence" value="ECO:0007669"/>
    <property type="project" value="InterPro"/>
</dbReference>
<dbReference type="PROSITE" id="PS50928">
    <property type="entry name" value="ABC_TM1"/>
    <property type="match status" value="1"/>
</dbReference>
<evidence type="ECO:0000256" key="7">
    <source>
        <dbReference type="SAM" id="Phobius"/>
    </source>
</evidence>
<keyword evidence="5 7" id="KW-1133">Transmembrane helix</keyword>
<feature type="transmembrane region" description="Helical" evidence="7">
    <location>
        <begin position="206"/>
        <end position="231"/>
    </location>
</feature>
<feature type="transmembrane region" description="Helical" evidence="7">
    <location>
        <begin position="78"/>
        <end position="100"/>
    </location>
</feature>
<keyword evidence="6 7" id="KW-0472">Membrane</keyword>
<evidence type="ECO:0000256" key="4">
    <source>
        <dbReference type="ARBA" id="ARBA00022692"/>
    </source>
</evidence>
<evidence type="ECO:0000259" key="8">
    <source>
        <dbReference type="PROSITE" id="PS50928"/>
    </source>
</evidence>
<keyword evidence="2" id="KW-0813">Transport</keyword>
<evidence type="ECO:0000256" key="3">
    <source>
        <dbReference type="ARBA" id="ARBA00022475"/>
    </source>
</evidence>
<sequence length="267" mass="30045">MQLAKSKLKENWVLFLGLPALVLWLVFMCFPAIWAIVVSFTNEALVGKAAANPRWVGFDNYIKLLKDSYFLNSITKSFIYVLGSAVIGQLGLGLLLAVLTRRRRRKKDKPPLLGPIATTVCYLGWISPAAVVGFMWLSTLDVEGSLNQLLHLNFTWIVDFPMISIIVVNMWWGTGWSMTLMKSAIETIPPEIEECAEVDGANKRQVFYHIIFPIIKGPILVNLILITIWTYGVFDVPFMVTAGGPGRKTELMTIFAYLTGFKYFDIV</sequence>
<comment type="caution">
    <text evidence="9">The sequence shown here is derived from an EMBL/GenBank/DDBJ whole genome shotgun (WGS) entry which is preliminary data.</text>
</comment>
<feature type="non-terminal residue" evidence="9">
    <location>
        <position position="267"/>
    </location>
</feature>
<gene>
    <name evidence="9" type="ORF">S01H4_45179</name>
</gene>
<dbReference type="PANTHER" id="PTHR43227">
    <property type="entry name" value="BLL4140 PROTEIN"/>
    <property type="match status" value="1"/>
</dbReference>
<dbReference type="PANTHER" id="PTHR43227:SF7">
    <property type="entry name" value="ARABINOOLIGOSACCHARIDES TRANSPORT SYSTEM PERMEASE PROTEIN ARAP"/>
    <property type="match status" value="1"/>
</dbReference>
<keyword evidence="4 7" id="KW-0812">Transmembrane</keyword>
<dbReference type="AlphaFoldDB" id="X1BME1"/>
<evidence type="ECO:0000313" key="9">
    <source>
        <dbReference type="EMBL" id="GAG97089.1"/>
    </source>
</evidence>
<dbReference type="EMBL" id="BART01025128">
    <property type="protein sequence ID" value="GAG97089.1"/>
    <property type="molecule type" value="Genomic_DNA"/>
</dbReference>
<accession>X1BME1</accession>
<proteinExistence type="predicted"/>
<dbReference type="GO" id="GO:0005886">
    <property type="term" value="C:plasma membrane"/>
    <property type="evidence" value="ECO:0007669"/>
    <property type="project" value="UniProtKB-SubCell"/>
</dbReference>
<dbReference type="Pfam" id="PF00528">
    <property type="entry name" value="BPD_transp_1"/>
    <property type="match status" value="1"/>
</dbReference>